<feature type="transmembrane region" description="Helical" evidence="6">
    <location>
        <begin position="41"/>
        <end position="62"/>
    </location>
</feature>
<keyword evidence="3 6" id="KW-0812">Transmembrane</keyword>
<comment type="caution">
    <text evidence="8">The sequence shown here is derived from an EMBL/GenBank/DDBJ whole genome shotgun (WGS) entry which is preliminary data.</text>
</comment>
<evidence type="ECO:0000313" key="8">
    <source>
        <dbReference type="EMBL" id="MFC3085521.1"/>
    </source>
</evidence>
<feature type="domain" description="EamA" evidence="7">
    <location>
        <begin position="150"/>
        <end position="282"/>
    </location>
</feature>
<dbReference type="EMBL" id="JBHRSM010000010">
    <property type="protein sequence ID" value="MFC3085521.1"/>
    <property type="molecule type" value="Genomic_DNA"/>
</dbReference>
<feature type="transmembrane region" description="Helical" evidence="6">
    <location>
        <begin position="211"/>
        <end position="232"/>
    </location>
</feature>
<feature type="transmembrane region" description="Helical" evidence="6">
    <location>
        <begin position="244"/>
        <end position="260"/>
    </location>
</feature>
<dbReference type="Pfam" id="PF00892">
    <property type="entry name" value="EamA"/>
    <property type="match status" value="2"/>
</dbReference>
<keyword evidence="4 6" id="KW-1133">Transmembrane helix</keyword>
<feature type="transmembrane region" description="Helical" evidence="6">
    <location>
        <begin position="151"/>
        <end position="169"/>
    </location>
</feature>
<protein>
    <submittedName>
        <fullName evidence="8">DMT family transporter</fullName>
    </submittedName>
</protein>
<evidence type="ECO:0000256" key="5">
    <source>
        <dbReference type="ARBA" id="ARBA00023136"/>
    </source>
</evidence>
<evidence type="ECO:0000256" key="1">
    <source>
        <dbReference type="ARBA" id="ARBA00004141"/>
    </source>
</evidence>
<keyword evidence="9" id="KW-1185">Reference proteome</keyword>
<evidence type="ECO:0000256" key="6">
    <source>
        <dbReference type="SAM" id="Phobius"/>
    </source>
</evidence>
<organism evidence="8 9">
    <name type="scientific">Tabrizicola soli</name>
    <dbReference type="NCBI Taxonomy" id="2185115"/>
    <lineage>
        <taxon>Bacteria</taxon>
        <taxon>Pseudomonadati</taxon>
        <taxon>Pseudomonadota</taxon>
        <taxon>Alphaproteobacteria</taxon>
        <taxon>Rhodobacterales</taxon>
        <taxon>Paracoccaceae</taxon>
        <taxon>Tabrizicola</taxon>
    </lineage>
</organism>
<dbReference type="InterPro" id="IPR037185">
    <property type="entry name" value="EmrE-like"/>
</dbReference>
<name>A0ABV7DR66_9RHOB</name>
<evidence type="ECO:0000256" key="2">
    <source>
        <dbReference type="ARBA" id="ARBA00009853"/>
    </source>
</evidence>
<dbReference type="SUPFAM" id="SSF103481">
    <property type="entry name" value="Multidrug resistance efflux transporter EmrE"/>
    <property type="match status" value="2"/>
</dbReference>
<comment type="similarity">
    <text evidence="2">Belongs to the drug/metabolite transporter (DMT) superfamily. 10 TMS drug/metabolite exporter (DME) (TC 2.A.7.3) family.</text>
</comment>
<feature type="transmembrane region" description="Helical" evidence="6">
    <location>
        <begin position="127"/>
        <end position="145"/>
    </location>
</feature>
<dbReference type="InterPro" id="IPR000620">
    <property type="entry name" value="EamA_dom"/>
</dbReference>
<accession>A0ABV7DR66</accession>
<comment type="subcellular location">
    <subcellularLocation>
        <location evidence="1">Membrane</location>
        <topology evidence="1">Multi-pass membrane protein</topology>
    </subcellularLocation>
</comment>
<sequence>MTAPHRPLAAALWMTGSIAAFTAMAIATRQIGGVHDTFEILAYRSVVGWVLVVVLALVLGRARDFRTDRPGSHVFRSMLHFSGQSLWFWAITVIPLAQVFALEFTSPIWVILLAPLVLGERLTRRRLLSAALGFAGILVVARPDFSAPEPGVLAAAAAAVFFAATNMMTKLLTRGESIVTILFWLTLTQTGFGSAAMLADGAVTLPTLATLPWLALIGVSGVTAHLCLTTALSLAPAGTVVPMDFARLPIIAVVGAVFYAEPVEPALFLGAALIFLGIWINLRSGISVPERESQNRDAASRIDRQGSGT</sequence>
<evidence type="ECO:0000313" key="9">
    <source>
        <dbReference type="Proteomes" id="UP001595445"/>
    </source>
</evidence>
<dbReference type="Proteomes" id="UP001595445">
    <property type="component" value="Unassembled WGS sequence"/>
</dbReference>
<feature type="transmembrane region" description="Helical" evidence="6">
    <location>
        <begin position="181"/>
        <end position="199"/>
    </location>
</feature>
<dbReference type="PANTHER" id="PTHR22911">
    <property type="entry name" value="ACYL-MALONYL CONDENSING ENZYME-RELATED"/>
    <property type="match status" value="1"/>
</dbReference>
<evidence type="ECO:0000259" key="7">
    <source>
        <dbReference type="Pfam" id="PF00892"/>
    </source>
</evidence>
<dbReference type="Gene3D" id="1.10.3730.20">
    <property type="match status" value="1"/>
</dbReference>
<feature type="transmembrane region" description="Helical" evidence="6">
    <location>
        <begin position="266"/>
        <end position="282"/>
    </location>
</feature>
<proteinExistence type="inferred from homology"/>
<evidence type="ECO:0000256" key="4">
    <source>
        <dbReference type="ARBA" id="ARBA00022989"/>
    </source>
</evidence>
<dbReference type="RefSeq" id="WP_197644134.1">
    <property type="nucleotide sequence ID" value="NZ_JAEACP010000011.1"/>
</dbReference>
<dbReference type="PANTHER" id="PTHR22911:SF6">
    <property type="entry name" value="SOLUTE CARRIER FAMILY 35 MEMBER G1"/>
    <property type="match status" value="1"/>
</dbReference>
<keyword evidence="5 6" id="KW-0472">Membrane</keyword>
<feature type="transmembrane region" description="Helical" evidence="6">
    <location>
        <begin position="100"/>
        <end position="118"/>
    </location>
</feature>
<gene>
    <name evidence="8" type="ORF">ACFOD6_05610</name>
</gene>
<reference evidence="9" key="1">
    <citation type="journal article" date="2019" name="Int. J. Syst. Evol. Microbiol.">
        <title>The Global Catalogue of Microorganisms (GCM) 10K type strain sequencing project: providing services to taxonomists for standard genome sequencing and annotation.</title>
        <authorList>
            <consortium name="The Broad Institute Genomics Platform"/>
            <consortium name="The Broad Institute Genome Sequencing Center for Infectious Disease"/>
            <person name="Wu L."/>
            <person name="Ma J."/>
        </authorList>
    </citation>
    <scope>NUCLEOTIDE SEQUENCE [LARGE SCALE GENOMIC DNA]</scope>
    <source>
        <strain evidence="9">KCTC 62102</strain>
    </source>
</reference>
<feature type="domain" description="EamA" evidence="7">
    <location>
        <begin position="10"/>
        <end position="141"/>
    </location>
</feature>
<evidence type="ECO:0000256" key="3">
    <source>
        <dbReference type="ARBA" id="ARBA00022692"/>
    </source>
</evidence>